<dbReference type="Proteomes" id="UP000231932">
    <property type="component" value="Chromosome"/>
</dbReference>
<dbReference type="Gene3D" id="3.90.226.10">
    <property type="entry name" value="2-enoyl-CoA Hydratase, Chain A, domain 1"/>
    <property type="match status" value="1"/>
</dbReference>
<dbReference type="Pfam" id="PF00378">
    <property type="entry name" value="ECH_1"/>
    <property type="match status" value="1"/>
</dbReference>
<dbReference type="InterPro" id="IPR014748">
    <property type="entry name" value="Enoyl-CoA_hydra_C"/>
</dbReference>
<dbReference type="PANTHER" id="PTHR42964:SF1">
    <property type="entry name" value="POLYKETIDE BIOSYNTHESIS ENOYL-COA HYDRATASE PKSH-RELATED"/>
    <property type="match status" value="1"/>
</dbReference>
<name>A0A2K8N6A5_9BACL</name>
<reference evidence="3" key="1">
    <citation type="submission" date="2017-11" db="EMBL/GenBank/DDBJ databases">
        <title>Complete Genome Sequence of Kyrpidia sp. Strain EA-1, a thermophilic, hydrogen-oxidizing Bacterium, isolated from the Azores.</title>
        <authorList>
            <person name="Reiner J.E."/>
            <person name="Lapp C.J."/>
            <person name="Bunk B."/>
            <person name="Gescher J."/>
        </authorList>
    </citation>
    <scope>NUCLEOTIDE SEQUENCE [LARGE SCALE GENOMIC DNA]</scope>
    <source>
        <strain evidence="3">EA-1</strain>
    </source>
</reference>
<organism evidence="2 3">
    <name type="scientific">Kyrpidia spormannii</name>
    <dbReference type="NCBI Taxonomy" id="2055160"/>
    <lineage>
        <taxon>Bacteria</taxon>
        <taxon>Bacillati</taxon>
        <taxon>Bacillota</taxon>
        <taxon>Bacilli</taxon>
        <taxon>Bacillales</taxon>
        <taxon>Alicyclobacillaceae</taxon>
        <taxon>Kyrpidia</taxon>
    </lineage>
</organism>
<dbReference type="GO" id="GO:0008300">
    <property type="term" value="P:isoprenoid catabolic process"/>
    <property type="evidence" value="ECO:0007669"/>
    <property type="project" value="TreeGrafter"/>
</dbReference>
<dbReference type="KEGG" id="kyr:CVV65_07790"/>
<gene>
    <name evidence="2" type="ORF">CVV65_07790</name>
</gene>
<evidence type="ECO:0000256" key="1">
    <source>
        <dbReference type="ARBA" id="ARBA00005254"/>
    </source>
</evidence>
<proteinExistence type="inferred from homology"/>
<dbReference type="CDD" id="cd06558">
    <property type="entry name" value="crotonase-like"/>
    <property type="match status" value="1"/>
</dbReference>
<evidence type="ECO:0000313" key="2">
    <source>
        <dbReference type="EMBL" id="ATY84833.1"/>
    </source>
</evidence>
<dbReference type="RefSeq" id="WP_100667640.1">
    <property type="nucleotide sequence ID" value="NZ_CP024955.1"/>
</dbReference>
<dbReference type="InterPro" id="IPR051683">
    <property type="entry name" value="Enoyl-CoA_Hydratase/Isomerase"/>
</dbReference>
<dbReference type="Gene3D" id="1.10.12.10">
    <property type="entry name" value="Lyase 2-enoyl-coa Hydratase, Chain A, domain 2"/>
    <property type="match status" value="1"/>
</dbReference>
<comment type="similarity">
    <text evidence="1">Belongs to the enoyl-CoA hydratase/isomerase family.</text>
</comment>
<accession>A0A2K8N6A5</accession>
<evidence type="ECO:0000313" key="3">
    <source>
        <dbReference type="Proteomes" id="UP000231932"/>
    </source>
</evidence>
<dbReference type="OrthoDB" id="9775794at2"/>
<dbReference type="EMBL" id="CP024955">
    <property type="protein sequence ID" value="ATY84833.1"/>
    <property type="molecule type" value="Genomic_DNA"/>
</dbReference>
<dbReference type="AlphaFoldDB" id="A0A2K8N6A5"/>
<dbReference type="PANTHER" id="PTHR42964">
    <property type="entry name" value="ENOYL-COA HYDRATASE"/>
    <property type="match status" value="1"/>
</dbReference>
<dbReference type="InterPro" id="IPR001753">
    <property type="entry name" value="Enoyl-CoA_hydra/iso"/>
</dbReference>
<dbReference type="GO" id="GO:0016853">
    <property type="term" value="F:isomerase activity"/>
    <property type="evidence" value="ECO:0007669"/>
    <property type="project" value="UniProtKB-KW"/>
</dbReference>
<dbReference type="InterPro" id="IPR029045">
    <property type="entry name" value="ClpP/crotonase-like_dom_sf"/>
</dbReference>
<protein>
    <submittedName>
        <fullName evidence="2">Enoyl-CoA hydratase/isomerase family protein</fullName>
    </submittedName>
</protein>
<keyword evidence="2" id="KW-0413">Isomerase</keyword>
<sequence>MDNQSILAEVKDRVAVIRLNKPEMRNALTEDLTRELIDAIRRMDEDPDVGAMVLTGMGKAFCAGGDLNEFKTNLDKSAPQLYEEGLWSTELFKLGAVVRTPLIAAVNGPALGGGCGLVAMCHIALASDRAALGTTELRLGLVPYVILPWVRRAVGHRKALEMMLSAEVLTAEQAERIGLVHRVVPHDQLEEEALTLARRIASLSPLAVRLGLDAFYTTEQIDLLKSFDVLSTQRIVSFLSEDLREGATAFLERRPPEWKGR</sequence>
<dbReference type="SUPFAM" id="SSF52096">
    <property type="entry name" value="ClpP/crotonase"/>
    <property type="match status" value="1"/>
</dbReference>
<keyword evidence="3" id="KW-1185">Reference proteome</keyword>